<protein>
    <recommendedName>
        <fullName evidence="4">Short C-terminal domain-containing protein</fullName>
    </recommendedName>
</protein>
<dbReference type="EMBL" id="FNQR01000001">
    <property type="protein sequence ID" value="SDZ80789.1"/>
    <property type="molecule type" value="Genomic_DNA"/>
</dbReference>
<dbReference type="OrthoDB" id="2974734at2"/>
<dbReference type="Proteomes" id="UP000198584">
    <property type="component" value="Unassembled WGS sequence"/>
</dbReference>
<evidence type="ECO:0008006" key="4">
    <source>
        <dbReference type="Google" id="ProtNLM"/>
    </source>
</evidence>
<reference evidence="2 3" key="1">
    <citation type="submission" date="2016-10" db="EMBL/GenBank/DDBJ databases">
        <authorList>
            <person name="de Groot N.N."/>
        </authorList>
    </citation>
    <scope>NUCLEOTIDE SEQUENCE [LARGE SCALE GENOMIC DNA]</scope>
    <source>
        <strain evidence="2 3">CCM7597</strain>
    </source>
</reference>
<keyword evidence="1" id="KW-0812">Transmembrane</keyword>
<evidence type="ECO:0000313" key="3">
    <source>
        <dbReference type="Proteomes" id="UP000198584"/>
    </source>
</evidence>
<dbReference type="RefSeq" id="WP_093041446.1">
    <property type="nucleotide sequence ID" value="NZ_FNQR01000001.1"/>
</dbReference>
<dbReference type="AlphaFoldDB" id="A0A1H3W175"/>
<keyword evidence="1" id="KW-1133">Transmembrane helix</keyword>
<name>A0A1H3W175_9BACI</name>
<feature type="transmembrane region" description="Helical" evidence="1">
    <location>
        <begin position="6"/>
        <end position="28"/>
    </location>
</feature>
<keyword evidence="1" id="KW-0472">Membrane</keyword>
<sequence length="71" mass="8521">MYWGHFPPFGFFFFLLLIGMFVTTLIIWKRSYKRDDHSVDHAVRILDRRLASGDITIDQYNEILTILKKDK</sequence>
<evidence type="ECO:0000256" key="1">
    <source>
        <dbReference type="SAM" id="Phobius"/>
    </source>
</evidence>
<keyword evidence="3" id="KW-1185">Reference proteome</keyword>
<evidence type="ECO:0000313" key="2">
    <source>
        <dbReference type="EMBL" id="SDZ80789.1"/>
    </source>
</evidence>
<organism evidence="2 3">
    <name type="scientific">Thalassobacillus cyri</name>
    <dbReference type="NCBI Taxonomy" id="571932"/>
    <lineage>
        <taxon>Bacteria</taxon>
        <taxon>Bacillati</taxon>
        <taxon>Bacillota</taxon>
        <taxon>Bacilli</taxon>
        <taxon>Bacillales</taxon>
        <taxon>Bacillaceae</taxon>
        <taxon>Thalassobacillus</taxon>
    </lineage>
</organism>
<dbReference type="STRING" id="571932.SAMN05421743_101278"/>
<gene>
    <name evidence="2" type="ORF">SAMN05421743_101278</name>
</gene>
<accession>A0A1H3W175</accession>
<proteinExistence type="predicted"/>